<feature type="signal peptide" evidence="1">
    <location>
        <begin position="1"/>
        <end position="27"/>
    </location>
</feature>
<proteinExistence type="predicted"/>
<evidence type="ECO:0000256" key="1">
    <source>
        <dbReference type="SAM" id="SignalP"/>
    </source>
</evidence>
<organism evidence="2 3">
    <name type="scientific">Microbulbifer echini</name>
    <dbReference type="NCBI Taxonomy" id="1529067"/>
    <lineage>
        <taxon>Bacteria</taxon>
        <taxon>Pseudomonadati</taxon>
        <taxon>Pseudomonadota</taxon>
        <taxon>Gammaproteobacteria</taxon>
        <taxon>Cellvibrionales</taxon>
        <taxon>Microbulbiferaceae</taxon>
        <taxon>Microbulbifer</taxon>
    </lineage>
</organism>
<comment type="caution">
    <text evidence="2">The sequence shown here is derived from an EMBL/GenBank/DDBJ whole genome shotgun (WGS) entry which is preliminary data.</text>
</comment>
<gene>
    <name evidence="2" type="ORF">ACCI51_17575</name>
</gene>
<feature type="chain" id="PRO_5045454574" evidence="1">
    <location>
        <begin position="28"/>
        <end position="173"/>
    </location>
</feature>
<keyword evidence="1" id="KW-0732">Signal</keyword>
<dbReference type="Proteomes" id="UP001569414">
    <property type="component" value="Unassembled WGS sequence"/>
</dbReference>
<name>A0ABV4NSI2_9GAMM</name>
<dbReference type="EMBL" id="JBGMEL010000023">
    <property type="protein sequence ID" value="MFA0792352.1"/>
    <property type="molecule type" value="Genomic_DNA"/>
</dbReference>
<reference evidence="2 3" key="1">
    <citation type="submission" date="2024-08" db="EMBL/GenBank/DDBJ databases">
        <authorList>
            <person name="Ishaq N."/>
        </authorList>
    </citation>
    <scope>NUCLEOTIDE SEQUENCE [LARGE SCALE GENOMIC DNA]</scope>
    <source>
        <strain evidence="2 3">JCM 30400</strain>
    </source>
</reference>
<accession>A0ABV4NSI2</accession>
<dbReference type="RefSeq" id="WP_299585981.1">
    <property type="nucleotide sequence ID" value="NZ_JBGMEL010000023.1"/>
</dbReference>
<protein>
    <submittedName>
        <fullName evidence="2">Uncharacterized protein</fullName>
    </submittedName>
</protein>
<sequence>MNIFNPKLLTSAIITSLALGTATPALSQATDSATSMITLLFNEVIDIANVDAVTITDPILGTDAMGSDAFCVSGSGFSTFSITFANAGTDPAFFLLSSNGTPEIPYDVGFSNSVTGQGTIALAGVPLTGNTLNSSNCINDNARFDIFIPFSIWDGRQADGPFIGTLMITVESE</sequence>
<evidence type="ECO:0000313" key="2">
    <source>
        <dbReference type="EMBL" id="MFA0792352.1"/>
    </source>
</evidence>
<keyword evidence="3" id="KW-1185">Reference proteome</keyword>
<evidence type="ECO:0000313" key="3">
    <source>
        <dbReference type="Proteomes" id="UP001569414"/>
    </source>
</evidence>